<keyword evidence="2" id="KW-0472">Membrane</keyword>
<feature type="region of interest" description="Disordered" evidence="1">
    <location>
        <begin position="207"/>
        <end position="276"/>
    </location>
</feature>
<evidence type="ECO:0000313" key="4">
    <source>
        <dbReference type="Proteomes" id="UP000051952"/>
    </source>
</evidence>
<evidence type="ECO:0000256" key="2">
    <source>
        <dbReference type="SAM" id="Phobius"/>
    </source>
</evidence>
<dbReference type="Proteomes" id="UP000051952">
    <property type="component" value="Unassembled WGS sequence"/>
</dbReference>
<dbReference type="VEuPathDB" id="TriTrypDB:BSAL_66685"/>
<dbReference type="AlphaFoldDB" id="A0A0S4IU54"/>
<sequence>MVAVKTWDLTQTQASMVNSICSGTANLTLMYRQLRRVNLTFIGANLTNATISSSRLQSLPFLKACALGIVSLNATNATMINSTFSFRVTLLPGVTPALFISRLAAFLQITPTVFQASNFTSSNITSYSVATSFNLTIVGANPIAVQQVVLSMSTSQLIALGASDITGGSTGTGSSTDNTVVIVVCCVVGGLLIIGGIVYFMKRKPSDGAEQKGYSENTLTYPSPGGHEMNKEAGGFHQHDNGGFASAPQNQYQQQQYQQSSSQQQQQVGYGNDDFL</sequence>
<name>A0A0S4IU54_BODSA</name>
<gene>
    <name evidence="3" type="ORF">BSAL_66685</name>
</gene>
<dbReference type="EMBL" id="CYKH01000429">
    <property type="protein sequence ID" value="CUF87687.1"/>
    <property type="molecule type" value="Genomic_DNA"/>
</dbReference>
<keyword evidence="4" id="KW-1185">Reference proteome</keyword>
<feature type="compositionally biased region" description="Low complexity" evidence="1">
    <location>
        <begin position="251"/>
        <end position="267"/>
    </location>
</feature>
<organism evidence="3 4">
    <name type="scientific">Bodo saltans</name>
    <name type="common">Flagellated protozoan</name>
    <dbReference type="NCBI Taxonomy" id="75058"/>
    <lineage>
        <taxon>Eukaryota</taxon>
        <taxon>Discoba</taxon>
        <taxon>Euglenozoa</taxon>
        <taxon>Kinetoplastea</taxon>
        <taxon>Metakinetoplastina</taxon>
        <taxon>Eubodonida</taxon>
        <taxon>Bodonidae</taxon>
        <taxon>Bodo</taxon>
    </lineage>
</organism>
<keyword evidence="2 3" id="KW-0812">Transmembrane</keyword>
<feature type="transmembrane region" description="Helical" evidence="2">
    <location>
        <begin position="180"/>
        <end position="201"/>
    </location>
</feature>
<evidence type="ECO:0000256" key="1">
    <source>
        <dbReference type="SAM" id="MobiDB-lite"/>
    </source>
</evidence>
<evidence type="ECO:0000313" key="3">
    <source>
        <dbReference type="EMBL" id="CUF87687.1"/>
    </source>
</evidence>
<accession>A0A0S4IU54</accession>
<reference evidence="4" key="1">
    <citation type="submission" date="2015-09" db="EMBL/GenBank/DDBJ databases">
        <authorList>
            <consortium name="Pathogen Informatics"/>
        </authorList>
    </citation>
    <scope>NUCLEOTIDE SEQUENCE [LARGE SCALE GENOMIC DNA]</scope>
    <source>
        <strain evidence="4">Lake Konstanz</strain>
    </source>
</reference>
<protein>
    <submittedName>
        <fullName evidence="3">Transmembrane protein, putative</fullName>
    </submittedName>
</protein>
<proteinExistence type="predicted"/>
<keyword evidence="2" id="KW-1133">Transmembrane helix</keyword>